<proteinExistence type="predicted"/>
<gene>
    <name evidence="1" type="ORF">Patl1_10476</name>
</gene>
<accession>A0ACC1A694</accession>
<comment type="caution">
    <text evidence="1">The sequence shown here is derived from an EMBL/GenBank/DDBJ whole genome shotgun (WGS) entry which is preliminary data.</text>
</comment>
<reference evidence="2" key="1">
    <citation type="journal article" date="2023" name="G3 (Bethesda)">
        <title>Genome assembly and association tests identify interacting loci associated with vigor, precocity, and sex in interspecific pistachio rootstocks.</title>
        <authorList>
            <person name="Palmer W."/>
            <person name="Jacygrad E."/>
            <person name="Sagayaradj S."/>
            <person name="Cavanaugh K."/>
            <person name="Han R."/>
            <person name="Bertier L."/>
            <person name="Beede B."/>
            <person name="Kafkas S."/>
            <person name="Golino D."/>
            <person name="Preece J."/>
            <person name="Michelmore R."/>
        </authorList>
    </citation>
    <scope>NUCLEOTIDE SEQUENCE [LARGE SCALE GENOMIC DNA]</scope>
</reference>
<sequence length="319" mass="34907">MGLCQTLLLGKIQLKVRVLGEILMKLSLSKTLGEGQERVINHEADDRRVVAENSGNSVHGVRVDTLSVSNSEESTSNSGEKGGSGSKIDELGSNDTVAEAQNTHDRQSVGSQIDQVPETVIVVNLDQTAGVSRDNNELVEVKGNERTSSKALVEMLKRKNSRVEKQSCVIDIKCGGADEKGTKESGNEEKVCRICHLDSEQSLETTNATDTVDSSTMDLIHLGCGCKDELGIAHSHCAEAWFKLKGNRLCEICGQTAKNITGVGDFRFMEEWNEHRFIGGSSSSSERSGCWRGQPFCNFLMACLVIAFVLPWFFRVNMF</sequence>
<evidence type="ECO:0000313" key="1">
    <source>
        <dbReference type="EMBL" id="KAJ0081701.1"/>
    </source>
</evidence>
<dbReference type="Proteomes" id="UP001164250">
    <property type="component" value="Chromosome 12"/>
</dbReference>
<evidence type="ECO:0000313" key="2">
    <source>
        <dbReference type="Proteomes" id="UP001164250"/>
    </source>
</evidence>
<keyword evidence="2" id="KW-1185">Reference proteome</keyword>
<dbReference type="EMBL" id="CM047908">
    <property type="protein sequence ID" value="KAJ0081701.1"/>
    <property type="molecule type" value="Genomic_DNA"/>
</dbReference>
<name>A0ACC1A694_9ROSI</name>
<protein>
    <submittedName>
        <fullName evidence="1">Uncharacterized protein</fullName>
    </submittedName>
</protein>
<organism evidence="1 2">
    <name type="scientific">Pistacia atlantica</name>
    <dbReference type="NCBI Taxonomy" id="434234"/>
    <lineage>
        <taxon>Eukaryota</taxon>
        <taxon>Viridiplantae</taxon>
        <taxon>Streptophyta</taxon>
        <taxon>Embryophyta</taxon>
        <taxon>Tracheophyta</taxon>
        <taxon>Spermatophyta</taxon>
        <taxon>Magnoliopsida</taxon>
        <taxon>eudicotyledons</taxon>
        <taxon>Gunneridae</taxon>
        <taxon>Pentapetalae</taxon>
        <taxon>rosids</taxon>
        <taxon>malvids</taxon>
        <taxon>Sapindales</taxon>
        <taxon>Anacardiaceae</taxon>
        <taxon>Pistacia</taxon>
    </lineage>
</organism>